<keyword evidence="6" id="KW-0694">RNA-binding</keyword>
<dbReference type="FunFam" id="3.30.860.10:FF:000002">
    <property type="entry name" value="40S ribosomal protein S15"/>
    <property type="match status" value="1"/>
</dbReference>
<accession>A0A7J3VU11</accession>
<organism evidence="8">
    <name type="scientific">Caldiarchaeum subterraneum</name>
    <dbReference type="NCBI Taxonomy" id="311458"/>
    <lineage>
        <taxon>Archaea</taxon>
        <taxon>Nitrososphaerota</taxon>
        <taxon>Candidatus Caldarchaeales</taxon>
        <taxon>Candidatus Caldarchaeaceae</taxon>
        <taxon>Candidatus Caldarchaeum</taxon>
    </lineage>
</organism>
<evidence type="ECO:0000256" key="2">
    <source>
        <dbReference type="ARBA" id="ARBA00007345"/>
    </source>
</evidence>
<dbReference type="PANTHER" id="PTHR11880:SF2">
    <property type="entry name" value="SMALL RIBOSOMAL SUBUNIT PROTEIN US19"/>
    <property type="match status" value="1"/>
</dbReference>
<dbReference type="EMBL" id="DRXH01000131">
    <property type="protein sequence ID" value="HHM44413.1"/>
    <property type="molecule type" value="Genomic_DNA"/>
</dbReference>
<dbReference type="AlphaFoldDB" id="A0A7J3VU11"/>
<protein>
    <recommendedName>
        <fullName evidence="5 6">Small ribosomal subunit protein uS19</fullName>
    </recommendedName>
</protein>
<dbReference type="InterPro" id="IPR020934">
    <property type="entry name" value="Ribosomal_uS19_CS"/>
</dbReference>
<evidence type="ECO:0000256" key="3">
    <source>
        <dbReference type="ARBA" id="ARBA00022980"/>
    </source>
</evidence>
<evidence type="ECO:0000256" key="4">
    <source>
        <dbReference type="ARBA" id="ARBA00023274"/>
    </source>
</evidence>
<dbReference type="GO" id="GO:0006412">
    <property type="term" value="P:translation"/>
    <property type="evidence" value="ECO:0007669"/>
    <property type="project" value="UniProtKB-UniRule"/>
</dbReference>
<dbReference type="PANTHER" id="PTHR11880">
    <property type="entry name" value="RIBOSOMAL PROTEIN S19P FAMILY MEMBER"/>
    <property type="match status" value="1"/>
</dbReference>
<keyword evidence="6" id="KW-0699">rRNA-binding</keyword>
<dbReference type="GO" id="GO:0019843">
    <property type="term" value="F:rRNA binding"/>
    <property type="evidence" value="ECO:0007669"/>
    <property type="project" value="UniProtKB-UniRule"/>
</dbReference>
<dbReference type="NCBIfam" id="TIGR01025">
    <property type="entry name" value="uS19_arch"/>
    <property type="match status" value="1"/>
</dbReference>
<evidence type="ECO:0000256" key="5">
    <source>
        <dbReference type="ARBA" id="ARBA00035163"/>
    </source>
</evidence>
<dbReference type="GO" id="GO:0000028">
    <property type="term" value="P:ribosomal small subunit assembly"/>
    <property type="evidence" value="ECO:0007669"/>
    <property type="project" value="TreeGrafter"/>
</dbReference>
<dbReference type="PRINTS" id="PR00975">
    <property type="entry name" value="RIBOSOMALS19"/>
</dbReference>
<evidence type="ECO:0000256" key="1">
    <source>
        <dbReference type="ARBA" id="ARBA00003239"/>
    </source>
</evidence>
<dbReference type="SUPFAM" id="SSF54570">
    <property type="entry name" value="Ribosomal protein S19"/>
    <property type="match status" value="1"/>
</dbReference>
<comment type="similarity">
    <text evidence="2 6 7">Belongs to the universal ribosomal protein uS19 family.</text>
</comment>
<evidence type="ECO:0000313" key="8">
    <source>
        <dbReference type="EMBL" id="HHM44413.1"/>
    </source>
</evidence>
<dbReference type="GO" id="GO:0022627">
    <property type="term" value="C:cytosolic small ribosomal subunit"/>
    <property type="evidence" value="ECO:0007669"/>
    <property type="project" value="UniProtKB-UniRule"/>
</dbReference>
<dbReference type="Gene3D" id="3.30.860.10">
    <property type="entry name" value="30s Ribosomal Protein S19, Chain A"/>
    <property type="match status" value="1"/>
</dbReference>
<dbReference type="NCBIfam" id="NF003121">
    <property type="entry name" value="PRK04038.1"/>
    <property type="match status" value="1"/>
</dbReference>
<dbReference type="GO" id="GO:0003735">
    <property type="term" value="F:structural constituent of ribosome"/>
    <property type="evidence" value="ECO:0007669"/>
    <property type="project" value="UniProtKB-UniRule"/>
</dbReference>
<evidence type="ECO:0000256" key="6">
    <source>
        <dbReference type="HAMAP-Rule" id="MF_00531"/>
    </source>
</evidence>
<sequence length="137" mass="15611">MVREFTYRGYTVEQLTSMSMDAVIKLLPSRARRSLYKRGLTPAQSKLLVKVRKARKLLESGQRLEKPIKTHCRDMVVIPEMIGLTIHVHNGKEFQPVEIVPEMIGHRLGEYVITNKRVVHGRAGVGATRSSMYVPLK</sequence>
<dbReference type="HAMAP" id="MF_00531">
    <property type="entry name" value="Ribosomal_uS19"/>
    <property type="match status" value="1"/>
</dbReference>
<dbReference type="InterPro" id="IPR002222">
    <property type="entry name" value="Ribosomal_uS19"/>
</dbReference>
<dbReference type="InterPro" id="IPR023575">
    <property type="entry name" value="Ribosomal_uS19_SF"/>
</dbReference>
<dbReference type="Pfam" id="PF00203">
    <property type="entry name" value="Ribosomal_S19"/>
    <property type="match status" value="1"/>
</dbReference>
<comment type="caution">
    <text evidence="8">The sequence shown here is derived from an EMBL/GenBank/DDBJ whole genome shotgun (WGS) entry which is preliminary data.</text>
</comment>
<evidence type="ECO:0000256" key="7">
    <source>
        <dbReference type="RuleBase" id="RU003485"/>
    </source>
</evidence>
<dbReference type="PIRSF" id="PIRSF002144">
    <property type="entry name" value="Ribosomal_S19"/>
    <property type="match status" value="1"/>
</dbReference>
<gene>
    <name evidence="6" type="primary">rps19p</name>
    <name evidence="8" type="ORF">ENM31_03855</name>
</gene>
<dbReference type="PROSITE" id="PS00323">
    <property type="entry name" value="RIBOSOMAL_S19"/>
    <property type="match status" value="1"/>
</dbReference>
<keyword evidence="4 6" id="KW-0687">Ribonucleoprotein</keyword>
<name>A0A7J3VU11_CALS0</name>
<comment type="function">
    <text evidence="1 6">Protein S19 forms a complex with S13 that binds strongly to the 16S ribosomal RNA.</text>
</comment>
<reference evidence="8" key="1">
    <citation type="journal article" date="2020" name="mSystems">
        <title>Genome- and Community-Level Interaction Insights into Carbon Utilization and Element Cycling Functions of Hydrothermarchaeota in Hydrothermal Sediment.</title>
        <authorList>
            <person name="Zhou Z."/>
            <person name="Liu Y."/>
            <person name="Xu W."/>
            <person name="Pan J."/>
            <person name="Luo Z.H."/>
            <person name="Li M."/>
        </authorList>
    </citation>
    <scope>NUCLEOTIDE SEQUENCE [LARGE SCALE GENOMIC DNA]</scope>
    <source>
        <strain evidence="8">SpSt-1074</strain>
    </source>
</reference>
<keyword evidence="3 6" id="KW-0689">Ribosomal protein</keyword>
<proteinExistence type="inferred from homology"/>
<dbReference type="InterPro" id="IPR005713">
    <property type="entry name" value="Ribosomal_uS19_euk/arc"/>
</dbReference>